<dbReference type="PANTHER" id="PTHR15160">
    <property type="entry name" value="VON HIPPEL-LINDAU PROTEIN"/>
    <property type="match status" value="1"/>
</dbReference>
<feature type="domain" description="BFN" evidence="3">
    <location>
        <begin position="3"/>
        <end position="135"/>
    </location>
</feature>
<dbReference type="EMBL" id="CACVAQ010000020">
    <property type="protein sequence ID" value="CAA6799066.1"/>
    <property type="molecule type" value="Genomic_DNA"/>
</dbReference>
<dbReference type="InterPro" id="IPR003729">
    <property type="entry name" value="Bi_nuclease_dom"/>
</dbReference>
<reference evidence="4" key="1">
    <citation type="submission" date="2020-01" db="EMBL/GenBank/DDBJ databases">
        <authorList>
            <person name="Meier V. D."/>
            <person name="Meier V D."/>
        </authorList>
    </citation>
    <scope>NUCLEOTIDE SEQUENCE</scope>
    <source>
        <strain evidence="4">HLG_WM_MAG_10</strain>
    </source>
</reference>
<feature type="domain" description="UVR" evidence="2">
    <location>
        <begin position="163"/>
        <end position="198"/>
    </location>
</feature>
<dbReference type="InterPro" id="IPR001943">
    <property type="entry name" value="UVR_dom"/>
</dbReference>
<proteinExistence type="predicted"/>
<dbReference type="SUPFAM" id="SSF103256">
    <property type="entry name" value="Hypothetical protein TM0160"/>
    <property type="match status" value="1"/>
</dbReference>
<accession>A0A6S6RU06</accession>
<dbReference type="InterPro" id="IPR036104">
    <property type="entry name" value="BFN_sf"/>
</dbReference>
<dbReference type="Pfam" id="PF02151">
    <property type="entry name" value="UVR"/>
    <property type="match status" value="1"/>
</dbReference>
<feature type="region of interest" description="Disordered" evidence="1">
    <location>
        <begin position="144"/>
        <end position="163"/>
    </location>
</feature>
<dbReference type="AlphaFoldDB" id="A0A6S6RU06"/>
<gene>
    <name evidence="4" type="ORF">HELGO_WM10304</name>
</gene>
<dbReference type="PROSITE" id="PS51658">
    <property type="entry name" value="BFN"/>
    <property type="match status" value="1"/>
</dbReference>
<evidence type="ECO:0000256" key="1">
    <source>
        <dbReference type="SAM" id="MobiDB-lite"/>
    </source>
</evidence>
<dbReference type="Gene3D" id="3.10.690.10">
    <property type="entry name" value="Bifunctional nuclease domain"/>
    <property type="match status" value="1"/>
</dbReference>
<evidence type="ECO:0000313" key="4">
    <source>
        <dbReference type="EMBL" id="CAA6799066.1"/>
    </source>
</evidence>
<dbReference type="PROSITE" id="PS50151">
    <property type="entry name" value="UVR"/>
    <property type="match status" value="1"/>
</dbReference>
<protein>
    <recommendedName>
        <fullName evidence="5">BFN domain-containing protein</fullName>
    </recommendedName>
</protein>
<evidence type="ECO:0000259" key="3">
    <source>
        <dbReference type="PROSITE" id="PS51658"/>
    </source>
</evidence>
<organism evidence="4">
    <name type="scientific">uncultured Aureispira sp</name>
    <dbReference type="NCBI Taxonomy" id="1331704"/>
    <lineage>
        <taxon>Bacteria</taxon>
        <taxon>Pseudomonadati</taxon>
        <taxon>Bacteroidota</taxon>
        <taxon>Saprospiria</taxon>
        <taxon>Saprospirales</taxon>
        <taxon>Saprospiraceae</taxon>
        <taxon>Aureispira</taxon>
        <taxon>environmental samples</taxon>
    </lineage>
</organism>
<dbReference type="PANTHER" id="PTHR15160:SF1">
    <property type="entry name" value="VON HIPPEL-LINDAU DISEASE TUMOR SUPPRESSOR"/>
    <property type="match status" value="1"/>
</dbReference>
<evidence type="ECO:0000259" key="2">
    <source>
        <dbReference type="PROSITE" id="PS50151"/>
    </source>
</evidence>
<dbReference type="GO" id="GO:0004518">
    <property type="term" value="F:nuclease activity"/>
    <property type="evidence" value="ECO:0007669"/>
    <property type="project" value="InterPro"/>
</dbReference>
<feature type="compositionally biased region" description="Basic and acidic residues" evidence="1">
    <location>
        <begin position="152"/>
        <end position="161"/>
    </location>
</feature>
<sequence length="198" mass="22357">MKKIELEIVALSHSLAQTQNYAIVLGEQDGVRRLPIVIGEFEAQAIAVAMEGMAPSRPMTHDLFKNALTGFEIEIKEIVINNLVDGIFYANLICLLDGKQTEIDSRTSDALALAVRFGCPIYTFEFILEQAGIVLEEETEKEVQRARRSKRSDRQPKEKTLAEQSVEELNTILKSSLEQEDYEKAAQIRDELNKRETS</sequence>
<name>A0A6S6RU06_9BACT</name>
<evidence type="ECO:0008006" key="5">
    <source>
        <dbReference type="Google" id="ProtNLM"/>
    </source>
</evidence>
<dbReference type="Pfam" id="PF02577">
    <property type="entry name" value="BFN_dom"/>
    <property type="match status" value="1"/>
</dbReference>